<dbReference type="EMBL" id="LHPG02000020">
    <property type="protein sequence ID" value="PRW21130.1"/>
    <property type="molecule type" value="Genomic_DNA"/>
</dbReference>
<evidence type="ECO:0000256" key="11">
    <source>
        <dbReference type="SAM" id="Phobius"/>
    </source>
</evidence>
<evidence type="ECO:0000256" key="7">
    <source>
        <dbReference type="ARBA" id="ARBA00023002"/>
    </source>
</evidence>
<dbReference type="GO" id="GO:0016020">
    <property type="term" value="C:membrane"/>
    <property type="evidence" value="ECO:0007669"/>
    <property type="project" value="UniProtKB-SubCell"/>
</dbReference>
<evidence type="ECO:0000256" key="2">
    <source>
        <dbReference type="ARBA" id="ARBA00007358"/>
    </source>
</evidence>
<dbReference type="CDD" id="cd08170">
    <property type="entry name" value="GlyDH"/>
    <property type="match status" value="1"/>
</dbReference>
<evidence type="ECO:0000256" key="6">
    <source>
        <dbReference type="ARBA" id="ARBA00022989"/>
    </source>
</evidence>
<feature type="domain" description="Alcohol dehydrogenase iron-type/glycerol dehydrogenase GldA" evidence="12">
    <location>
        <begin position="9"/>
        <end position="157"/>
    </location>
</feature>
<organism evidence="14 15">
    <name type="scientific">Chlorella sorokiniana</name>
    <name type="common">Freshwater green alga</name>
    <dbReference type="NCBI Taxonomy" id="3076"/>
    <lineage>
        <taxon>Eukaryota</taxon>
        <taxon>Viridiplantae</taxon>
        <taxon>Chlorophyta</taxon>
        <taxon>core chlorophytes</taxon>
        <taxon>Trebouxiophyceae</taxon>
        <taxon>Chlorellales</taxon>
        <taxon>Chlorellaceae</taxon>
        <taxon>Chlorella clade</taxon>
        <taxon>Chlorella</taxon>
    </lineage>
</organism>
<evidence type="ECO:0000256" key="5">
    <source>
        <dbReference type="ARBA" id="ARBA00022970"/>
    </source>
</evidence>
<evidence type="ECO:0000259" key="13">
    <source>
        <dbReference type="Pfam" id="PF01490"/>
    </source>
</evidence>
<dbReference type="OrthoDB" id="28208at2759"/>
<evidence type="ECO:0000256" key="10">
    <source>
        <dbReference type="SAM" id="MobiDB-lite"/>
    </source>
</evidence>
<keyword evidence="5" id="KW-0029">Amino-acid transport</keyword>
<evidence type="ECO:0000313" key="15">
    <source>
        <dbReference type="Proteomes" id="UP000239899"/>
    </source>
</evidence>
<keyword evidence="3 11" id="KW-0812">Transmembrane</keyword>
<feature type="transmembrane region" description="Helical" evidence="11">
    <location>
        <begin position="531"/>
        <end position="552"/>
    </location>
</feature>
<dbReference type="Gene3D" id="1.20.1090.10">
    <property type="entry name" value="Dehydroquinate synthase-like - alpha domain"/>
    <property type="match status" value="1"/>
</dbReference>
<evidence type="ECO:0000256" key="3">
    <source>
        <dbReference type="ARBA" id="ARBA00022692"/>
    </source>
</evidence>
<dbReference type="PROSITE" id="PS00913">
    <property type="entry name" value="ADH_IRON_1"/>
    <property type="match status" value="1"/>
</dbReference>
<dbReference type="Pfam" id="PF00465">
    <property type="entry name" value="Fe-ADH"/>
    <property type="match status" value="1"/>
</dbReference>
<proteinExistence type="inferred from homology"/>
<feature type="transmembrane region" description="Helical" evidence="11">
    <location>
        <begin position="854"/>
        <end position="877"/>
    </location>
</feature>
<feature type="transmembrane region" description="Helical" evidence="11">
    <location>
        <begin position="692"/>
        <end position="710"/>
    </location>
</feature>
<accession>A0A2P6TES1</accession>
<feature type="transmembrane region" description="Helical" evidence="11">
    <location>
        <begin position="502"/>
        <end position="519"/>
    </location>
</feature>
<dbReference type="GO" id="GO:0016614">
    <property type="term" value="F:oxidoreductase activity, acting on CH-OH group of donors"/>
    <property type="evidence" value="ECO:0007669"/>
    <property type="project" value="InterPro"/>
</dbReference>
<comment type="similarity">
    <text evidence="2">Belongs to the iron-containing alcohol dehydrogenase family.</text>
</comment>
<keyword evidence="7" id="KW-0560">Oxidoreductase</keyword>
<keyword evidence="9 11" id="KW-0472">Membrane</keyword>
<protein>
    <submittedName>
        <fullName evidence="14">Glycerol dehydrogenase</fullName>
    </submittedName>
</protein>
<keyword evidence="15" id="KW-1185">Reference proteome</keyword>
<dbReference type="PANTHER" id="PTHR43616:SF5">
    <property type="entry name" value="GLYCEROL DEHYDROGENASE 1"/>
    <property type="match status" value="1"/>
</dbReference>
<comment type="caution">
    <text evidence="14">The sequence shown here is derived from an EMBL/GenBank/DDBJ whole genome shotgun (WGS) entry which is preliminary data.</text>
</comment>
<feature type="transmembrane region" description="Helical" evidence="11">
    <location>
        <begin position="471"/>
        <end position="490"/>
    </location>
</feature>
<evidence type="ECO:0000256" key="4">
    <source>
        <dbReference type="ARBA" id="ARBA00022723"/>
    </source>
</evidence>
<dbReference type="NCBIfam" id="NF006941">
    <property type="entry name" value="PRK09423.1"/>
    <property type="match status" value="1"/>
</dbReference>
<feature type="domain" description="Amino acid transporter transmembrane" evidence="13">
    <location>
        <begin position="644"/>
        <end position="790"/>
    </location>
</feature>
<keyword evidence="8" id="KW-0520">NAD</keyword>
<feature type="transmembrane region" description="Helical" evidence="11">
    <location>
        <begin position="768"/>
        <end position="787"/>
    </location>
</feature>
<dbReference type="STRING" id="3076.A0A2P6TES1"/>
<dbReference type="InterPro" id="IPR001670">
    <property type="entry name" value="ADH_Fe/GldA"/>
</dbReference>
<feature type="transmembrane region" description="Helical" evidence="11">
    <location>
        <begin position="384"/>
        <end position="409"/>
    </location>
</feature>
<dbReference type="Proteomes" id="UP000239899">
    <property type="component" value="Unassembled WGS sequence"/>
</dbReference>
<gene>
    <name evidence="14" type="ORF">C2E21_8422</name>
</gene>
<feature type="domain" description="Amino acid transporter transmembrane" evidence="13">
    <location>
        <begin position="353"/>
        <end position="572"/>
    </location>
</feature>
<comment type="subcellular location">
    <subcellularLocation>
        <location evidence="1">Membrane</location>
    </subcellularLocation>
</comment>
<evidence type="ECO:0000256" key="1">
    <source>
        <dbReference type="ARBA" id="ARBA00004370"/>
    </source>
</evidence>
<feature type="region of interest" description="Disordered" evidence="10">
    <location>
        <begin position="593"/>
        <end position="615"/>
    </location>
</feature>
<dbReference type="GO" id="GO:0005829">
    <property type="term" value="C:cytosol"/>
    <property type="evidence" value="ECO:0007669"/>
    <property type="project" value="TreeGrafter"/>
</dbReference>
<evidence type="ECO:0000256" key="9">
    <source>
        <dbReference type="ARBA" id="ARBA00023136"/>
    </source>
</evidence>
<dbReference type="AlphaFoldDB" id="A0A2P6TES1"/>
<feature type="transmembrane region" description="Helical" evidence="11">
    <location>
        <begin position="742"/>
        <end position="762"/>
    </location>
</feature>
<evidence type="ECO:0000256" key="8">
    <source>
        <dbReference type="ARBA" id="ARBA00023027"/>
    </source>
</evidence>
<feature type="transmembrane region" description="Helical" evidence="11">
    <location>
        <begin position="645"/>
        <end position="672"/>
    </location>
</feature>
<evidence type="ECO:0000313" key="14">
    <source>
        <dbReference type="EMBL" id="PRW21130.1"/>
    </source>
</evidence>
<dbReference type="InterPro" id="IPR016205">
    <property type="entry name" value="Glycerol_DH"/>
</dbReference>
<keyword evidence="5" id="KW-0813">Transport</keyword>
<feature type="transmembrane region" description="Helical" evidence="11">
    <location>
        <begin position="430"/>
        <end position="451"/>
    </location>
</feature>
<dbReference type="InterPro" id="IPR018211">
    <property type="entry name" value="ADH_Fe_CS"/>
</dbReference>
<sequence>MPLAVFGCPGRYVQGRDATAQLGEQLQKVGIESPIVILASGSASRLLAATWQATLPAAGYQYSVVKFNGECCASEIERLAEEGRRAGAKAIVGCGGGKVLDTAKASADLLQLPVACCPTVASSDAPCSALSVVYTPDGVVDHIRYYKRHPNLILVDTSVIAAAPKRLLVAGIGDALATYFEGRATYESHSSNVLGGACTISGLALAKLCYETLLKDARAACAAAEAGVVTPALERIVEANTLLSGLGFESAGLAVAHSVHNGLTKAPGTHAMLHGEKVAFGTVTQLVLEGRPHEELDTVYKFCLSVGLPVTLGQIGVDASDAALLQACAEKAVLQGESCHNEPFKVTAEAPGGASALSSVFTMLNSAIGAGVLSLPFAFRAAGWAGGLLLTAAVAAVEGFTMYVIARYAEWTGSKTYSDLVRKLLGRKAALSMSLGLLFYTYGAATAYMIILGDCFQPLLEGHFGQVWWTARTAVIPALSAATMLPLCFPRTLDAISGFSSITLYALIVVVGCIVTRSWEAVHAATYDWSLVRPFTGSLSFLDALPILAFGFQCHTNLAAVFHELEDEPDLFGSAANLAGIMTQAGAASPVAGAAAGSDAGNGNGSEQHAQQAQQAQQAQRAEQVVLLRNPPRRFVRPVQRTQKLLGMVQVLCASIGLTAIFYCLVGMFGYLEFPASAHSNILLNYSDKDKLMALARVLVGIIQIVHYPVNHFPARNASRDLLAQLTGRSFEGWRFNTTEVFVFYAATLALSLVVSDLGQVFKLIGGSTGAFFIFMMPGAFLIQYAYNKHLHLREGAWEPLLSDEDEEAEAGSSSAATAAGAGTAAGAAAGAAPQRAQRRARRQEEYHVLGSKLFWAGCVLQLAGAGLLALTIYTLLPPPI</sequence>
<dbReference type="SUPFAM" id="SSF56796">
    <property type="entry name" value="Dehydroquinate synthase-like"/>
    <property type="match status" value="1"/>
</dbReference>
<dbReference type="PANTHER" id="PTHR43616">
    <property type="entry name" value="GLYCEROL DEHYDROGENASE"/>
    <property type="match status" value="1"/>
</dbReference>
<dbReference type="Gene3D" id="3.40.50.1970">
    <property type="match status" value="1"/>
</dbReference>
<dbReference type="GO" id="GO:0046872">
    <property type="term" value="F:metal ion binding"/>
    <property type="evidence" value="ECO:0007669"/>
    <property type="project" value="UniProtKB-KW"/>
</dbReference>
<keyword evidence="6 11" id="KW-1133">Transmembrane helix</keyword>
<dbReference type="InterPro" id="IPR013057">
    <property type="entry name" value="AA_transpt_TM"/>
</dbReference>
<name>A0A2P6TES1_CHLSO</name>
<keyword evidence="4" id="KW-0479">Metal-binding</keyword>
<dbReference type="Pfam" id="PF01490">
    <property type="entry name" value="Aa_trans"/>
    <property type="match status" value="2"/>
</dbReference>
<evidence type="ECO:0000259" key="12">
    <source>
        <dbReference type="Pfam" id="PF00465"/>
    </source>
</evidence>
<dbReference type="GO" id="GO:0006865">
    <property type="term" value="P:amino acid transport"/>
    <property type="evidence" value="ECO:0007669"/>
    <property type="project" value="UniProtKB-KW"/>
</dbReference>
<reference evidence="14 15" key="1">
    <citation type="journal article" date="2018" name="Plant J.">
        <title>Genome sequences of Chlorella sorokiniana UTEX 1602 and Micractinium conductrix SAG 241.80: implications to maltose excretion by a green alga.</title>
        <authorList>
            <person name="Arriola M.B."/>
            <person name="Velmurugan N."/>
            <person name="Zhang Y."/>
            <person name="Plunkett M.H."/>
            <person name="Hondzo H."/>
            <person name="Barney B.M."/>
        </authorList>
    </citation>
    <scope>NUCLEOTIDE SEQUENCE [LARGE SCALE GENOMIC DNA]</scope>
    <source>
        <strain evidence="15">UTEX 1602</strain>
    </source>
</reference>